<reference evidence="1" key="1">
    <citation type="journal article" date="2015" name="Nature">
        <title>Complex archaea that bridge the gap between prokaryotes and eukaryotes.</title>
        <authorList>
            <person name="Spang A."/>
            <person name="Saw J.H."/>
            <person name="Jorgensen S.L."/>
            <person name="Zaremba-Niedzwiedzka K."/>
            <person name="Martijn J."/>
            <person name="Lind A.E."/>
            <person name="van Eijk R."/>
            <person name="Schleper C."/>
            <person name="Guy L."/>
            <person name="Ettema T.J."/>
        </authorList>
    </citation>
    <scope>NUCLEOTIDE SEQUENCE</scope>
</reference>
<sequence length="57" mass="6168">MARPTSAILAKKYPVLCAWCSAKGIRKVVGYSGVENSHGICENCLGIWNQQEKEDGG</sequence>
<dbReference type="EMBL" id="LAZR01008484">
    <property type="protein sequence ID" value="KKM78485.1"/>
    <property type="molecule type" value="Genomic_DNA"/>
</dbReference>
<gene>
    <name evidence="1" type="ORF">LCGC14_1359460</name>
</gene>
<proteinExistence type="predicted"/>
<protein>
    <submittedName>
        <fullName evidence="1">Uncharacterized protein</fullName>
    </submittedName>
</protein>
<evidence type="ECO:0000313" key="1">
    <source>
        <dbReference type="EMBL" id="KKM78485.1"/>
    </source>
</evidence>
<accession>A0A0F9MNW7</accession>
<dbReference type="AlphaFoldDB" id="A0A0F9MNW7"/>
<name>A0A0F9MNW7_9ZZZZ</name>
<organism evidence="1">
    <name type="scientific">marine sediment metagenome</name>
    <dbReference type="NCBI Taxonomy" id="412755"/>
    <lineage>
        <taxon>unclassified sequences</taxon>
        <taxon>metagenomes</taxon>
        <taxon>ecological metagenomes</taxon>
    </lineage>
</organism>
<comment type="caution">
    <text evidence="1">The sequence shown here is derived from an EMBL/GenBank/DDBJ whole genome shotgun (WGS) entry which is preliminary data.</text>
</comment>